<evidence type="ECO:0000256" key="3">
    <source>
        <dbReference type="ARBA" id="ARBA00022734"/>
    </source>
</evidence>
<dbReference type="Proteomes" id="UP000770717">
    <property type="component" value="Unassembled WGS sequence"/>
</dbReference>
<dbReference type="GO" id="GO:0030246">
    <property type="term" value="F:carbohydrate binding"/>
    <property type="evidence" value="ECO:0007669"/>
    <property type="project" value="UniProtKB-KW"/>
</dbReference>
<evidence type="ECO:0000313" key="11">
    <source>
        <dbReference type="Proteomes" id="UP000770717"/>
    </source>
</evidence>
<accession>A0A8J6JRN8</accession>
<feature type="non-terminal residue" evidence="10">
    <location>
        <position position="336"/>
    </location>
</feature>
<dbReference type="Pfam" id="PF13895">
    <property type="entry name" value="Ig_2"/>
    <property type="match status" value="1"/>
</dbReference>
<organism evidence="10 11">
    <name type="scientific">Eleutherodactylus coqui</name>
    <name type="common">Puerto Rican coqui</name>
    <dbReference type="NCBI Taxonomy" id="57060"/>
    <lineage>
        <taxon>Eukaryota</taxon>
        <taxon>Metazoa</taxon>
        <taxon>Chordata</taxon>
        <taxon>Craniata</taxon>
        <taxon>Vertebrata</taxon>
        <taxon>Euteleostomi</taxon>
        <taxon>Amphibia</taxon>
        <taxon>Batrachia</taxon>
        <taxon>Anura</taxon>
        <taxon>Neobatrachia</taxon>
        <taxon>Hyloidea</taxon>
        <taxon>Eleutherodactylidae</taxon>
        <taxon>Eleutherodactylinae</taxon>
        <taxon>Eleutherodactylus</taxon>
        <taxon>Eleutherodactylus</taxon>
    </lineage>
</organism>
<evidence type="ECO:0000256" key="2">
    <source>
        <dbReference type="ARBA" id="ARBA00022692"/>
    </source>
</evidence>
<dbReference type="InterPro" id="IPR003598">
    <property type="entry name" value="Ig_sub2"/>
</dbReference>
<evidence type="ECO:0000256" key="5">
    <source>
        <dbReference type="ARBA" id="ARBA00022989"/>
    </source>
</evidence>
<dbReference type="InterPro" id="IPR051036">
    <property type="entry name" value="SIGLEC"/>
</dbReference>
<dbReference type="InterPro" id="IPR007110">
    <property type="entry name" value="Ig-like_dom"/>
</dbReference>
<keyword evidence="2 8" id="KW-0812">Transmembrane</keyword>
<dbReference type="InterPro" id="IPR036179">
    <property type="entry name" value="Ig-like_dom_sf"/>
</dbReference>
<dbReference type="PANTHER" id="PTHR12035:SF140">
    <property type="entry name" value="SIALIC ACID-BINDING IG-LIKE LECTIN 16"/>
    <property type="match status" value="1"/>
</dbReference>
<dbReference type="PANTHER" id="PTHR12035">
    <property type="entry name" value="SIALIC ACID BINDING IMMUNOGLOBULIN-LIKE LECTIN"/>
    <property type="match status" value="1"/>
</dbReference>
<feature type="domain" description="Ig-like" evidence="9">
    <location>
        <begin position="106"/>
        <end position="138"/>
    </location>
</feature>
<dbReference type="PROSITE" id="PS50835">
    <property type="entry name" value="IG_LIKE"/>
    <property type="match status" value="2"/>
</dbReference>
<dbReference type="GO" id="GO:0033691">
    <property type="term" value="F:sialic acid binding"/>
    <property type="evidence" value="ECO:0007669"/>
    <property type="project" value="TreeGrafter"/>
</dbReference>
<keyword evidence="5 8" id="KW-1133">Transmembrane helix</keyword>
<proteinExistence type="inferred from homology"/>
<feature type="transmembrane region" description="Helical" evidence="8">
    <location>
        <begin position="273"/>
        <end position="295"/>
    </location>
</feature>
<name>A0A8J6JRN8_ELECQ</name>
<dbReference type="SUPFAM" id="SSF48726">
    <property type="entry name" value="Immunoglobulin"/>
    <property type="match status" value="3"/>
</dbReference>
<dbReference type="SMART" id="SM00409">
    <property type="entry name" value="IG"/>
    <property type="match status" value="2"/>
</dbReference>
<keyword evidence="4" id="KW-0130">Cell adhesion</keyword>
<dbReference type="InterPro" id="IPR013783">
    <property type="entry name" value="Ig-like_fold"/>
</dbReference>
<dbReference type="AlphaFoldDB" id="A0A8J6JRN8"/>
<keyword evidence="3" id="KW-0430">Lectin</keyword>
<keyword evidence="6 8" id="KW-0472">Membrane</keyword>
<reference evidence="10" key="1">
    <citation type="thesis" date="2020" institute="ProQuest LLC" country="789 East Eisenhower Parkway, Ann Arbor, MI, USA">
        <title>Comparative Genomics and Chromosome Evolution.</title>
        <authorList>
            <person name="Mudd A.B."/>
        </authorList>
    </citation>
    <scope>NUCLEOTIDE SEQUENCE</scope>
    <source>
        <strain evidence="10">HN-11 Male</strain>
        <tissue evidence="10">Kidney and liver</tissue>
    </source>
</reference>
<evidence type="ECO:0000256" key="8">
    <source>
        <dbReference type="SAM" id="Phobius"/>
    </source>
</evidence>
<evidence type="ECO:0000256" key="4">
    <source>
        <dbReference type="ARBA" id="ARBA00022889"/>
    </source>
</evidence>
<comment type="caution">
    <text evidence="10">The sequence shown here is derived from an EMBL/GenBank/DDBJ whole genome shotgun (WGS) entry which is preliminary data.</text>
</comment>
<evidence type="ECO:0000259" key="9">
    <source>
        <dbReference type="PROSITE" id="PS50835"/>
    </source>
</evidence>
<dbReference type="InterPro" id="IPR003599">
    <property type="entry name" value="Ig_sub"/>
</dbReference>
<dbReference type="GO" id="GO:0007155">
    <property type="term" value="P:cell adhesion"/>
    <property type="evidence" value="ECO:0007669"/>
    <property type="project" value="UniProtKB-KW"/>
</dbReference>
<dbReference type="Gene3D" id="2.60.40.10">
    <property type="entry name" value="Immunoglobulins"/>
    <property type="match status" value="3"/>
</dbReference>
<protein>
    <recommendedName>
        <fullName evidence="9">Ig-like domain-containing protein</fullName>
    </recommendedName>
</protein>
<sequence length="336" mass="37592">SSGYRISTNSSVRVQRGLCVHVPCSFSVPSNVQLSIRTIGIWYILRDGYFHPWVSKTNIEHRTNGRFFMTGNVASGDCSYYIEDPLPEDEAIYVFRFDDVHLTDKPTISSTRLVDGEEVTFTCTSPGRCWNIMPNILWEGNMTGISQKTYNITYEDGSRTFHSNITFTPRKSDNKALLSCVDPDDASTVTVKDGDSLTLKCIVDSNPNASITWRKDGKVLPQTVSDQIVILELINLAVSDVGRFQCSATNEHGVTLRTVEVIHHGTQLQFTTVMAAAVGGAILLVLIIVITALLLMSFRKKRQQHINEKLKDKSNNDTEDIYCYPDFTIHVSVPDQ</sequence>
<comment type="subcellular location">
    <subcellularLocation>
        <location evidence="1">Membrane</location>
        <topology evidence="1">Single-pass type I membrane protein</topology>
    </subcellularLocation>
</comment>
<feature type="domain" description="Ig-like" evidence="9">
    <location>
        <begin position="169"/>
        <end position="262"/>
    </location>
</feature>
<evidence type="ECO:0000256" key="7">
    <source>
        <dbReference type="ARBA" id="ARBA00038361"/>
    </source>
</evidence>
<evidence type="ECO:0000313" key="10">
    <source>
        <dbReference type="EMBL" id="KAG9468440.1"/>
    </source>
</evidence>
<dbReference type="EMBL" id="WNTK01000877">
    <property type="protein sequence ID" value="KAG9468440.1"/>
    <property type="molecule type" value="Genomic_DNA"/>
</dbReference>
<dbReference type="SMART" id="SM00408">
    <property type="entry name" value="IGc2"/>
    <property type="match status" value="1"/>
</dbReference>
<evidence type="ECO:0000256" key="1">
    <source>
        <dbReference type="ARBA" id="ARBA00004479"/>
    </source>
</evidence>
<gene>
    <name evidence="10" type="ORF">GDO78_022730</name>
</gene>
<keyword evidence="11" id="KW-1185">Reference proteome</keyword>
<dbReference type="GO" id="GO:0005886">
    <property type="term" value="C:plasma membrane"/>
    <property type="evidence" value="ECO:0007669"/>
    <property type="project" value="TreeGrafter"/>
</dbReference>
<dbReference type="OrthoDB" id="5843397at2759"/>
<evidence type="ECO:0000256" key="6">
    <source>
        <dbReference type="ARBA" id="ARBA00023136"/>
    </source>
</evidence>
<comment type="similarity">
    <text evidence="7">Belongs to the immunoglobulin superfamily. SIGLEC (sialic acid binding Ig-like lectin) family.</text>
</comment>